<dbReference type="Gene3D" id="1.20.1250.20">
    <property type="entry name" value="MFS general substrate transporter like domains"/>
    <property type="match status" value="1"/>
</dbReference>
<dbReference type="GeneID" id="26909776"/>
<feature type="transmembrane region" description="Helical" evidence="6">
    <location>
        <begin position="384"/>
        <end position="408"/>
    </location>
</feature>
<feature type="transmembrane region" description="Helical" evidence="6">
    <location>
        <begin position="297"/>
        <end position="318"/>
    </location>
</feature>
<dbReference type="OMA" id="ETKHRRY"/>
<feature type="region of interest" description="Disordered" evidence="5">
    <location>
        <begin position="117"/>
        <end position="142"/>
    </location>
</feature>
<dbReference type="RefSeq" id="XP_015652302.1">
    <property type="nucleotide sequence ID" value="XM_015808982.1"/>
</dbReference>
<feature type="transmembrane region" description="Helical" evidence="6">
    <location>
        <begin position="833"/>
        <end position="858"/>
    </location>
</feature>
<keyword evidence="2 6" id="KW-0812">Transmembrane</keyword>
<keyword evidence="4 6" id="KW-0472">Membrane</keyword>
<dbReference type="CDD" id="cd06174">
    <property type="entry name" value="MFS"/>
    <property type="match status" value="1"/>
</dbReference>
<dbReference type="RefSeq" id="XP_015652303.1">
    <property type="nucleotide sequence ID" value="XM_015808983.1"/>
</dbReference>
<name>A0A0N0DR24_LEPPY</name>
<dbReference type="InterPro" id="IPR036259">
    <property type="entry name" value="MFS_trans_sf"/>
</dbReference>
<feature type="region of interest" description="Disordered" evidence="5">
    <location>
        <begin position="67"/>
        <end position="96"/>
    </location>
</feature>
<evidence type="ECO:0000313" key="8">
    <source>
        <dbReference type="Proteomes" id="UP000037923"/>
    </source>
</evidence>
<accession>A0A0N0DR24</accession>
<feature type="transmembrane region" description="Helical" evidence="6">
    <location>
        <begin position="800"/>
        <end position="821"/>
    </location>
</feature>
<evidence type="ECO:0000256" key="3">
    <source>
        <dbReference type="ARBA" id="ARBA00022989"/>
    </source>
</evidence>
<feature type="region of interest" description="Disordered" evidence="5">
    <location>
        <begin position="544"/>
        <end position="588"/>
    </location>
</feature>
<feature type="transmembrane region" description="Helical" evidence="6">
    <location>
        <begin position="946"/>
        <end position="963"/>
    </location>
</feature>
<evidence type="ECO:0000313" key="7">
    <source>
        <dbReference type="EMBL" id="KPA73864.1"/>
    </source>
</evidence>
<comment type="subcellular location">
    <subcellularLocation>
        <location evidence="1">Membrane</location>
        <topology evidence="1">Multi-pass membrane protein</topology>
    </subcellularLocation>
</comment>
<organism evidence="7 8">
    <name type="scientific">Leptomonas pyrrhocoris</name>
    <name type="common">Firebug parasite</name>
    <dbReference type="NCBI Taxonomy" id="157538"/>
    <lineage>
        <taxon>Eukaryota</taxon>
        <taxon>Discoba</taxon>
        <taxon>Euglenozoa</taxon>
        <taxon>Kinetoplastea</taxon>
        <taxon>Metakinetoplastina</taxon>
        <taxon>Trypanosomatida</taxon>
        <taxon>Trypanosomatidae</taxon>
        <taxon>Leishmaniinae</taxon>
        <taxon>Leptomonas</taxon>
    </lineage>
</organism>
<keyword evidence="3 6" id="KW-1133">Transmembrane helix</keyword>
<feature type="region of interest" description="Disordered" evidence="5">
    <location>
        <begin position="1"/>
        <end position="36"/>
    </location>
</feature>
<dbReference type="Proteomes" id="UP000037923">
    <property type="component" value="Unassembled WGS sequence"/>
</dbReference>
<feature type="region of interest" description="Disordered" evidence="5">
    <location>
        <begin position="611"/>
        <end position="650"/>
    </location>
</feature>
<feature type="transmembrane region" description="Helical" evidence="6">
    <location>
        <begin position="167"/>
        <end position="192"/>
    </location>
</feature>
<feature type="transmembrane region" description="Helical" evidence="6">
    <location>
        <begin position="263"/>
        <end position="285"/>
    </location>
</feature>
<feature type="transmembrane region" description="Helical" evidence="6">
    <location>
        <begin position="204"/>
        <end position="224"/>
    </location>
</feature>
<protein>
    <submittedName>
        <fullName evidence="7">Uncharacterized protein</fullName>
    </submittedName>
</protein>
<dbReference type="EMBL" id="LGTL01000032">
    <property type="protein sequence ID" value="KPA73864.1"/>
    <property type="molecule type" value="Genomic_DNA"/>
</dbReference>
<feature type="transmembrane region" description="Helical" evidence="6">
    <location>
        <begin position="231"/>
        <end position="251"/>
    </location>
</feature>
<evidence type="ECO:0000256" key="2">
    <source>
        <dbReference type="ARBA" id="ARBA00022692"/>
    </source>
</evidence>
<dbReference type="EMBL" id="LGTL01000032">
    <property type="protein sequence ID" value="KPA73862.1"/>
    <property type="molecule type" value="Genomic_DNA"/>
</dbReference>
<reference evidence="7 8" key="1">
    <citation type="submission" date="2015-07" db="EMBL/GenBank/DDBJ databases">
        <title>High-quality genome of monoxenous trypanosomatid Leptomonas pyrrhocoris.</title>
        <authorList>
            <person name="Flegontov P."/>
            <person name="Butenko A."/>
            <person name="Firsov S."/>
            <person name="Vlcek C."/>
            <person name="Logacheva M.D."/>
            <person name="Field M."/>
            <person name="Filatov D."/>
            <person name="Flegontova O."/>
            <person name="Gerasimov E."/>
            <person name="Jackson A.P."/>
            <person name="Kelly S."/>
            <person name="Opperdoes F."/>
            <person name="O'Reilly A."/>
            <person name="Votypka J."/>
            <person name="Yurchenko V."/>
            <person name="Lukes J."/>
        </authorList>
    </citation>
    <scope>NUCLEOTIDE SEQUENCE [LARGE SCALE GENOMIC DNA]</scope>
    <source>
        <strain evidence="7">H10</strain>
    </source>
</reference>
<gene>
    <name evidence="7" type="ORF">ABB37_09493</name>
</gene>
<feature type="compositionally biased region" description="Basic and acidic residues" evidence="5">
    <location>
        <begin position="617"/>
        <end position="628"/>
    </location>
</feature>
<dbReference type="SUPFAM" id="SSF103473">
    <property type="entry name" value="MFS general substrate transporter"/>
    <property type="match status" value="2"/>
</dbReference>
<evidence type="ECO:0000256" key="1">
    <source>
        <dbReference type="ARBA" id="ARBA00004141"/>
    </source>
</evidence>
<dbReference type="RefSeq" id="XP_015652301.1">
    <property type="nucleotide sequence ID" value="XM_015808981.1"/>
</dbReference>
<dbReference type="GO" id="GO:0016020">
    <property type="term" value="C:membrane"/>
    <property type="evidence" value="ECO:0007669"/>
    <property type="project" value="UniProtKB-SubCell"/>
</dbReference>
<evidence type="ECO:0000256" key="5">
    <source>
        <dbReference type="SAM" id="MobiDB-lite"/>
    </source>
</evidence>
<keyword evidence="8" id="KW-1185">Reference proteome</keyword>
<dbReference type="PANTHER" id="PTHR21576:SF157">
    <property type="entry name" value="NODULIN-LIKE DOMAIN-CONTAINING PROTEIN"/>
    <property type="match status" value="1"/>
</dbReference>
<comment type="caution">
    <text evidence="7">The sequence shown here is derived from an EMBL/GenBank/DDBJ whole genome shotgun (WGS) entry which is preliminary data.</text>
</comment>
<evidence type="ECO:0000256" key="6">
    <source>
        <dbReference type="SAM" id="Phobius"/>
    </source>
</evidence>
<feature type="transmembrane region" description="Helical" evidence="6">
    <location>
        <begin position="324"/>
        <end position="344"/>
    </location>
</feature>
<feature type="transmembrane region" description="Helical" evidence="6">
    <location>
        <begin position="763"/>
        <end position="788"/>
    </location>
</feature>
<evidence type="ECO:0000256" key="4">
    <source>
        <dbReference type="ARBA" id="ARBA00023136"/>
    </source>
</evidence>
<feature type="transmembrane region" description="Helical" evidence="6">
    <location>
        <begin position="864"/>
        <end position="887"/>
    </location>
</feature>
<proteinExistence type="predicted"/>
<feature type="compositionally biased region" description="Basic and acidic residues" evidence="5">
    <location>
        <begin position="479"/>
        <end position="494"/>
    </location>
</feature>
<dbReference type="EMBL" id="LGTL01000032">
    <property type="protein sequence ID" value="KPA73863.1"/>
    <property type="molecule type" value="Genomic_DNA"/>
</dbReference>
<feature type="region of interest" description="Disordered" evidence="5">
    <location>
        <begin position="467"/>
        <end position="509"/>
    </location>
</feature>
<feature type="transmembrane region" description="Helical" evidence="6">
    <location>
        <begin position="899"/>
        <end position="920"/>
    </location>
</feature>
<dbReference type="VEuPathDB" id="TriTrypDB:LpyrH10_32_0260"/>
<dbReference type="OrthoDB" id="410267at2759"/>
<dbReference type="PANTHER" id="PTHR21576">
    <property type="entry name" value="UNCHARACTERIZED NODULIN-LIKE PROTEIN"/>
    <property type="match status" value="1"/>
</dbReference>
<feature type="transmembrane region" description="Helical" evidence="6">
    <location>
        <begin position="420"/>
        <end position="438"/>
    </location>
</feature>
<dbReference type="AlphaFoldDB" id="A0A0N0DR24"/>
<sequence>MHRVSDSSVHPAAVEGDGEVKGGVTPTSNDVPLPPSVPRDAGIGRLADVTAFCEDVQKEAQSNLPVPLQTRHTGPQPVEAQSCESPVPTTNTTHSEYSSAKRLADNDDAAMELGSFPHRTDSNGVSPPLHKSGCAMGASDTTTESDLDRDALLIHPKKVDNLRRFRILFVGLLLLISSSTQGIHSLFGTLYLQVAYRFTVRQMAVVYLSGQAFGMFVFPFGMLYDWFGPRFAVAAASIIAALGHLLYALMFGGHIDVTVPHCAIFYGLMCWGCYALNVVVLPSVLTHMPRDRGQPTGLLMTFSGLGSSFFSCLFRGFFENNFENVMWFMFAVVVAVGVVGTWYLEDAPYMVNRWQQRNITPRQQLRKYLIRNRYMSQLVPGRRYLIMTVILILLNFYVTIQAVVVSYLADQMTDGKRRGIAIGAIVILLLCLILVVPFEEVDGPTEQDKQVIEAAKAKECEIREMHAQRTCHAGRHSRQAHEPTSRTRDGENVKPSDNPFTSKSDYHSDEVRVGAMDDDERAAEQSGSNAAPLRTCSVSAPSMSLKEGAETCRTTTVPAPPLPHHESSALSAQQHHHRRRSTGGGALTEHLGLPLYKLTVPNRSLISVDLDEDEAGEEKGAQQLDKNRISPLSSARRHSPNVPRRSLSLSVSRRCPHAAAVSASATPQLEELADGKQTHDTSYLLNFDDRGNLMLSSATVPHCHEIGGDAAHRAAEHTEEERTADFSFEQPRVEVITLCGEVFVAPVYQTTFWESLTYLDTWLIFYVTMCVWGVGLTMVGNWNIYIMLLARYGGMQQKHYMLFAAMAGVCTAGGRVFLGVYESMLQVIRERTGAAVVPTLLYPITSIGLLVGVIFWIALPGDKVLVLAYLIGPAFYGVSSSVTPYILGTIFDRDLGMHYGFCFLAGAVGFVLCYWCSWYLTYKNETMLTPLGELCIGQRRCMNRAVGIYVALVFSSIFPAYILHRRYSKLVRGELTQKEVIVPHLMRMVRCCGLFCRDEVESAVSSAVSDSDAWIPTSQRHFHTMVTH</sequence>
<feature type="compositionally biased region" description="Polar residues" evidence="5">
    <location>
        <begin position="82"/>
        <end position="96"/>
    </location>
</feature>